<feature type="transmembrane region" description="Helical" evidence="10">
    <location>
        <begin position="170"/>
        <end position="191"/>
    </location>
</feature>
<dbReference type="PANTHER" id="PTHR14995">
    <property type="entry name" value="AMNIONLESS"/>
    <property type="match status" value="1"/>
</dbReference>
<reference evidence="12" key="1">
    <citation type="submission" date="2016-11" db="UniProtKB">
        <authorList>
            <consortium name="WormBaseParasite"/>
        </authorList>
    </citation>
    <scope>IDENTIFICATION</scope>
</reference>
<dbReference type="GO" id="GO:0015031">
    <property type="term" value="P:protein transport"/>
    <property type="evidence" value="ECO:0007669"/>
    <property type="project" value="UniProtKB-KW"/>
</dbReference>
<evidence type="ECO:0000313" key="12">
    <source>
        <dbReference type="WBParaSite" id="BXY_0537200.1"/>
    </source>
</evidence>
<dbReference type="GO" id="GO:0030139">
    <property type="term" value="C:endocytic vesicle"/>
    <property type="evidence" value="ECO:0007669"/>
    <property type="project" value="TreeGrafter"/>
</dbReference>
<evidence type="ECO:0000256" key="7">
    <source>
        <dbReference type="ARBA" id="ARBA00022927"/>
    </source>
</evidence>
<evidence type="ECO:0000313" key="11">
    <source>
        <dbReference type="Proteomes" id="UP000095284"/>
    </source>
</evidence>
<keyword evidence="7" id="KW-0653">Protein transport</keyword>
<keyword evidence="6" id="KW-0732">Signal</keyword>
<evidence type="ECO:0000256" key="9">
    <source>
        <dbReference type="ARBA" id="ARBA00023136"/>
    </source>
</evidence>
<evidence type="ECO:0000256" key="6">
    <source>
        <dbReference type="ARBA" id="ARBA00022729"/>
    </source>
</evidence>
<organism evidence="11 12">
    <name type="scientific">Bursaphelenchus xylophilus</name>
    <name type="common">Pinewood nematode worm</name>
    <name type="synonym">Aphelenchoides xylophilus</name>
    <dbReference type="NCBI Taxonomy" id="6326"/>
    <lineage>
        <taxon>Eukaryota</taxon>
        <taxon>Metazoa</taxon>
        <taxon>Ecdysozoa</taxon>
        <taxon>Nematoda</taxon>
        <taxon>Chromadorea</taxon>
        <taxon>Rhabditida</taxon>
        <taxon>Tylenchina</taxon>
        <taxon>Tylenchomorpha</taxon>
        <taxon>Aphelenchoidea</taxon>
        <taxon>Aphelenchoididae</taxon>
        <taxon>Bursaphelenchus</taxon>
    </lineage>
</organism>
<evidence type="ECO:0000256" key="8">
    <source>
        <dbReference type="ARBA" id="ARBA00022989"/>
    </source>
</evidence>
<name>A0A1I7RXA8_BURXY</name>
<keyword evidence="5 10" id="KW-0812">Transmembrane</keyword>
<keyword evidence="9 10" id="KW-0472">Membrane</keyword>
<feature type="transmembrane region" description="Helical" evidence="10">
    <location>
        <begin position="197"/>
        <end position="217"/>
    </location>
</feature>
<evidence type="ECO:0000256" key="2">
    <source>
        <dbReference type="ARBA" id="ARBA00021200"/>
    </source>
</evidence>
<evidence type="ECO:0000256" key="4">
    <source>
        <dbReference type="ARBA" id="ARBA00022475"/>
    </source>
</evidence>
<protein>
    <recommendedName>
        <fullName evidence="2">Protein amnionless</fullName>
    </recommendedName>
</protein>
<keyword evidence="3" id="KW-0813">Transport</keyword>
<dbReference type="GO" id="GO:0006898">
    <property type="term" value="P:receptor-mediated endocytosis"/>
    <property type="evidence" value="ECO:0007669"/>
    <property type="project" value="TreeGrafter"/>
</dbReference>
<dbReference type="AlphaFoldDB" id="A0A1I7RXA8"/>
<evidence type="ECO:0000256" key="1">
    <source>
        <dbReference type="ARBA" id="ARBA00004251"/>
    </source>
</evidence>
<accession>A0A1I7RXA8</accession>
<sequence length="307" mass="34887">MGWRITCAEDRGVTAVLRPDAHSIFHWKSFFQSLTKQGFEDFLYTREGQQVFRLTNPLYAKNFTMASRNTAPYVFQCPDPEAFVIKRDDPPKEGQLQSTLNEIVFSEICSYVKCIDPTGYCDTPIRPVGHCCSICGTMATFSQVDFDYDAAQQALRDSEVERDNKTGFSLIRIQFAGSALYQLHLLWLAKYTPTSKFLEFVIVAFIVCSVGAVMFRYELHKNPALRSWINRQNSRFPEHLVRFRGEENVVLTLAGHEEVAGSEQSETFVNPVFEFDDSKGLTVDSAELQVPSSAKKLNIVETLKNEI</sequence>
<dbReference type="PANTHER" id="PTHR14995:SF2">
    <property type="entry name" value="PROTEIN AMNIONLESS"/>
    <property type="match status" value="1"/>
</dbReference>
<keyword evidence="4" id="KW-1003">Cell membrane</keyword>
<dbReference type="InterPro" id="IPR026112">
    <property type="entry name" value="AMN"/>
</dbReference>
<dbReference type="Proteomes" id="UP000095284">
    <property type="component" value="Unplaced"/>
</dbReference>
<dbReference type="Pfam" id="PF14828">
    <property type="entry name" value="Amnionless"/>
    <property type="match status" value="1"/>
</dbReference>
<comment type="subcellular location">
    <subcellularLocation>
        <location evidence="1">Cell membrane</location>
        <topology evidence="1">Single-pass type I membrane protein</topology>
    </subcellularLocation>
</comment>
<evidence type="ECO:0000256" key="3">
    <source>
        <dbReference type="ARBA" id="ARBA00022448"/>
    </source>
</evidence>
<evidence type="ECO:0000256" key="10">
    <source>
        <dbReference type="SAM" id="Phobius"/>
    </source>
</evidence>
<dbReference type="GO" id="GO:0016324">
    <property type="term" value="C:apical plasma membrane"/>
    <property type="evidence" value="ECO:0007669"/>
    <property type="project" value="TreeGrafter"/>
</dbReference>
<proteinExistence type="predicted"/>
<evidence type="ECO:0000256" key="5">
    <source>
        <dbReference type="ARBA" id="ARBA00022692"/>
    </source>
</evidence>
<dbReference type="WBParaSite" id="BXY_0537200.1">
    <property type="protein sequence ID" value="BXY_0537200.1"/>
    <property type="gene ID" value="BXY_0537200"/>
</dbReference>
<keyword evidence="8 10" id="KW-1133">Transmembrane helix</keyword>